<name>A0A178ILX0_9BACT</name>
<dbReference type="Gene3D" id="2.60.120.1620">
    <property type="match status" value="1"/>
</dbReference>
<dbReference type="InterPro" id="IPR041437">
    <property type="entry name" value="GH115_C"/>
</dbReference>
<dbReference type="Gene3D" id="3.30.379.10">
    <property type="entry name" value="Chitobiase/beta-hexosaminidase domain 2-like"/>
    <property type="match status" value="1"/>
</dbReference>
<feature type="domain" description="Gylcosyl hydrolase 115 C-terminal" evidence="3">
    <location>
        <begin position="809"/>
        <end position="977"/>
    </location>
</feature>
<keyword evidence="1 4" id="KW-0378">Hydrolase</keyword>
<dbReference type="AlphaFoldDB" id="A0A178ILX0"/>
<dbReference type="Gene3D" id="3.20.20.520">
    <property type="entry name" value="Glycosyl hydrolase family 115"/>
    <property type="match status" value="1"/>
</dbReference>
<evidence type="ECO:0000256" key="1">
    <source>
        <dbReference type="ARBA" id="ARBA00022801"/>
    </source>
</evidence>
<evidence type="ECO:0000313" key="5">
    <source>
        <dbReference type="Proteomes" id="UP000078486"/>
    </source>
</evidence>
<dbReference type="GO" id="GO:0016787">
    <property type="term" value="F:hydrolase activity"/>
    <property type="evidence" value="ECO:0007669"/>
    <property type="project" value="UniProtKB-KW"/>
</dbReference>
<dbReference type="GO" id="GO:0005975">
    <property type="term" value="P:carbohydrate metabolic process"/>
    <property type="evidence" value="ECO:0007669"/>
    <property type="project" value="UniProtKB-ARBA"/>
</dbReference>
<dbReference type="PANTHER" id="PTHR37842">
    <property type="match status" value="1"/>
</dbReference>
<dbReference type="RefSeq" id="WP_068770044.1">
    <property type="nucleotide sequence ID" value="NZ_CP109796.1"/>
</dbReference>
<dbReference type="InterPro" id="IPR031924">
    <property type="entry name" value="GH115"/>
</dbReference>
<dbReference type="Gene3D" id="1.20.58.2150">
    <property type="match status" value="1"/>
</dbReference>
<reference evidence="4 5" key="1">
    <citation type="submission" date="2016-01" db="EMBL/GenBank/DDBJ databases">
        <title>High potential of lignocellulose degradation of a new Verrucomicrobia species.</title>
        <authorList>
            <person name="Wang Y."/>
            <person name="Shi Y."/>
            <person name="Qiu Z."/>
            <person name="Liu S."/>
            <person name="Yang H."/>
        </authorList>
    </citation>
    <scope>NUCLEOTIDE SEQUENCE [LARGE SCALE GENOMIC DNA]</scope>
    <source>
        <strain evidence="4 5">TSB47</strain>
    </source>
</reference>
<dbReference type="STRING" id="1184151.AW736_09440"/>
<protein>
    <submittedName>
        <fullName evidence="4">Glycosyl hydrolase</fullName>
    </submittedName>
</protein>
<proteinExistence type="predicted"/>
<evidence type="ECO:0000256" key="2">
    <source>
        <dbReference type="SAM" id="SignalP"/>
    </source>
</evidence>
<sequence length="982" mass="108234">MPSHPNSCFKKTTLFAIAGVLIAIVPAAAAPSLGLDTAIVAETAEAGSFALVTQKQGASLVLDKGDWPGVLRAAGDLQADIRRVTGVKPALEIGRAPSGKSVVIAGTLGKSTLIDSLAKTGKIDTAPIAGKWESFIITTVANPLPHVAQALVIVGSDKRGAIYGIYEISEQIGVSPWYWWADAPVKQRNQLFIKTGTYVQGPPAVKYRGIFINDEEPAFGPWAREKFGGINSKMYAHMFELILRLRGNYLWPAMWGKAFNEDDPLNPKVADEYGIVMGTSHHEPMMRAQKEWGKHKKEYGNGEWNYATNEAGLNAFWQDGMSRNKHYEQIVTIGMRGDGDEPMVEGGDIAANMALMEHIVADQRKILAKTVNPDVTKVPQVWALYKEVADYYQDGMRVPDDVTLLWCDDNWGNNRRLPTAGERKRSGGAGIYYHFDYVGGPRSYKWINTNPLPKIWEQMSMAYEYGADRIWIVNVGDLKPMELPTEFFLRLAWNPRALPKEKIADFTRRWAEREFGPQHAADIADIVSRYAKYNGWRKPELLEPKTFSIVNYQEAERVLAGWSEIVAKAEEIDGKLPREARDAFFQLVLYPAKASATVAELHIATGLNQLYAKQKRGSANLMARHVRGLFEEDKNLSNLYHAINGGKWKHMMAQTRIGYTSWNDPKTNIMPALAEIAIPDEASMGVSVEGSESAWPGESKPAKLPVSDSINQQRHAIEIYKRGSKDFSYEATADKPWVKLSATSGNVKSDQRIWVGVDWDKVPVGNSNAIVTITRPEGESVPIQVSAVRSDKYTRKNTKAFGGLTGPTAIIAANATKNIEAGGARWDVIPDYGRGPSGMTIFPMTAASVQPPADSPRLEYQVLIPQAGDIRVDLITGPTLNVQPGRGVRVAVSFDDQPPHIIDAFAGQGDGRGGSHSPAIKDWGTWVKDNARTMKSTHTISEPGVHTLKIWMVDPGVVLEKLIIHTGDVRPSYFGPPATNQN</sequence>
<dbReference type="InterPro" id="IPR029018">
    <property type="entry name" value="Hex-like_dom2"/>
</dbReference>
<gene>
    <name evidence="4" type="ORF">AW736_09440</name>
</gene>
<feature type="signal peptide" evidence="2">
    <location>
        <begin position="1"/>
        <end position="29"/>
    </location>
</feature>
<dbReference type="Proteomes" id="UP000078486">
    <property type="component" value="Unassembled WGS sequence"/>
</dbReference>
<accession>A0A178ILX0</accession>
<dbReference type="Pfam" id="PF17829">
    <property type="entry name" value="GH115_C"/>
    <property type="match status" value="1"/>
</dbReference>
<dbReference type="SUPFAM" id="SSF55545">
    <property type="entry name" value="beta-N-acetylhexosaminidase-like domain"/>
    <property type="match status" value="1"/>
</dbReference>
<organism evidence="4 5">
    <name type="scientific">Termitidicoccus mucosus</name>
    <dbReference type="NCBI Taxonomy" id="1184151"/>
    <lineage>
        <taxon>Bacteria</taxon>
        <taxon>Pseudomonadati</taxon>
        <taxon>Verrucomicrobiota</taxon>
        <taxon>Opitutia</taxon>
        <taxon>Opitutales</taxon>
        <taxon>Opitutaceae</taxon>
        <taxon>Termitidicoccus</taxon>
    </lineage>
</organism>
<feature type="chain" id="PRO_5008089129" evidence="2">
    <location>
        <begin position="30"/>
        <end position="982"/>
    </location>
</feature>
<dbReference type="Pfam" id="PF15979">
    <property type="entry name" value="Glyco_hydro_115"/>
    <property type="match status" value="1"/>
</dbReference>
<evidence type="ECO:0000259" key="3">
    <source>
        <dbReference type="Pfam" id="PF17829"/>
    </source>
</evidence>
<keyword evidence="2" id="KW-0732">Signal</keyword>
<dbReference type="InterPro" id="IPR042301">
    <property type="entry name" value="GH115_sf"/>
</dbReference>
<evidence type="ECO:0000313" key="4">
    <source>
        <dbReference type="EMBL" id="OAM90199.1"/>
    </source>
</evidence>
<keyword evidence="5" id="KW-1185">Reference proteome</keyword>
<dbReference type="PANTHER" id="PTHR37842:SF2">
    <property type="entry name" value="GYLCOSYL HYDROLASE 115 C-TERMINAL DOMAIN-CONTAINING PROTEIN"/>
    <property type="match status" value="1"/>
</dbReference>
<dbReference type="EMBL" id="LRRQ01000074">
    <property type="protein sequence ID" value="OAM90199.1"/>
    <property type="molecule type" value="Genomic_DNA"/>
</dbReference>
<comment type="caution">
    <text evidence="4">The sequence shown here is derived from an EMBL/GenBank/DDBJ whole genome shotgun (WGS) entry which is preliminary data.</text>
</comment>